<evidence type="ECO:0000256" key="2">
    <source>
        <dbReference type="ARBA" id="ARBA00005887"/>
    </source>
</evidence>
<feature type="transmembrane region" description="Helical" evidence="9">
    <location>
        <begin position="37"/>
        <end position="58"/>
    </location>
</feature>
<feature type="compositionally biased region" description="Polar residues" evidence="8">
    <location>
        <begin position="583"/>
        <end position="594"/>
    </location>
</feature>
<reference evidence="11 12" key="1">
    <citation type="submission" date="2018-08" db="EMBL/GenBank/DDBJ databases">
        <title>Draft genome of the lignicolous fungus Coniochaeta pulveracea.</title>
        <authorList>
            <person name="Borstlap C.J."/>
            <person name="De Witt R.N."/>
            <person name="Botha A."/>
            <person name="Volschenk H."/>
        </authorList>
    </citation>
    <scope>NUCLEOTIDE SEQUENCE [LARGE SCALE GENOMIC DNA]</scope>
    <source>
        <strain evidence="11 12">CAB683</strain>
    </source>
</reference>
<dbReference type="EMBL" id="QVQW01000034">
    <property type="protein sequence ID" value="RKU44128.1"/>
    <property type="molecule type" value="Genomic_DNA"/>
</dbReference>
<proteinExistence type="inferred from homology"/>
<evidence type="ECO:0000256" key="1">
    <source>
        <dbReference type="ARBA" id="ARBA00004141"/>
    </source>
</evidence>
<dbReference type="Pfam" id="PF00909">
    <property type="entry name" value="Ammonium_transp"/>
    <property type="match status" value="2"/>
</dbReference>
<dbReference type="Proteomes" id="UP000275385">
    <property type="component" value="Unassembled WGS sequence"/>
</dbReference>
<dbReference type="InterPro" id="IPR029020">
    <property type="entry name" value="Ammonium/urea_transptr"/>
</dbReference>
<dbReference type="STRING" id="177199.A0A420Y8A1"/>
<dbReference type="Gene3D" id="1.10.3430.10">
    <property type="entry name" value="Ammonium transporter AmtB like domains"/>
    <property type="match status" value="1"/>
</dbReference>
<feature type="transmembrane region" description="Helical" evidence="9">
    <location>
        <begin position="500"/>
        <end position="525"/>
    </location>
</feature>
<keyword evidence="7" id="KW-0924">Ammonia transport</keyword>
<feature type="region of interest" description="Disordered" evidence="8">
    <location>
        <begin position="571"/>
        <end position="594"/>
    </location>
</feature>
<dbReference type="GO" id="GO:0008519">
    <property type="term" value="F:ammonium channel activity"/>
    <property type="evidence" value="ECO:0007669"/>
    <property type="project" value="InterPro"/>
</dbReference>
<comment type="caution">
    <text evidence="11">The sequence shown here is derived from an EMBL/GenBank/DDBJ whole genome shotgun (WGS) entry which is preliminary data.</text>
</comment>
<feature type="domain" description="Ammonium transporter AmtB-like" evidence="10">
    <location>
        <begin position="38"/>
        <end position="237"/>
    </location>
</feature>
<feature type="transmembrane region" description="Helical" evidence="9">
    <location>
        <begin position="401"/>
        <end position="419"/>
    </location>
</feature>
<dbReference type="SUPFAM" id="SSF111352">
    <property type="entry name" value="Ammonium transporter"/>
    <property type="match status" value="2"/>
</dbReference>
<feature type="transmembrane region" description="Helical" evidence="9">
    <location>
        <begin position="425"/>
        <end position="444"/>
    </location>
</feature>
<dbReference type="AlphaFoldDB" id="A0A420Y8A1"/>
<dbReference type="PANTHER" id="PTHR43029">
    <property type="entry name" value="AMMONIUM TRANSPORTER MEP2"/>
    <property type="match status" value="1"/>
</dbReference>
<evidence type="ECO:0000256" key="8">
    <source>
        <dbReference type="SAM" id="MobiDB-lite"/>
    </source>
</evidence>
<keyword evidence="12" id="KW-1185">Reference proteome</keyword>
<feature type="transmembrane region" description="Helical" evidence="9">
    <location>
        <begin position="356"/>
        <end position="380"/>
    </location>
</feature>
<comment type="similarity">
    <text evidence="2">Belongs to the ammonia transporter channel (TC 1.A.11.2) family.</text>
</comment>
<feature type="transmembrane region" description="Helical" evidence="9">
    <location>
        <begin position="327"/>
        <end position="344"/>
    </location>
</feature>
<comment type="subcellular location">
    <subcellularLocation>
        <location evidence="1">Membrane</location>
        <topology evidence="1">Multi-pass membrane protein</topology>
    </subcellularLocation>
</comment>
<keyword evidence="3" id="KW-0813">Transport</keyword>
<feature type="region of interest" description="Disordered" evidence="8">
    <location>
        <begin position="284"/>
        <end position="306"/>
    </location>
</feature>
<evidence type="ECO:0000259" key="10">
    <source>
        <dbReference type="Pfam" id="PF00909"/>
    </source>
</evidence>
<keyword evidence="6 9" id="KW-0472">Membrane</keyword>
<evidence type="ECO:0000256" key="7">
    <source>
        <dbReference type="ARBA" id="ARBA00023177"/>
    </source>
</evidence>
<evidence type="ECO:0000256" key="4">
    <source>
        <dbReference type="ARBA" id="ARBA00022692"/>
    </source>
</evidence>
<keyword evidence="5 9" id="KW-1133">Transmembrane helix</keyword>
<dbReference type="OrthoDB" id="534912at2759"/>
<feature type="transmembrane region" description="Helical" evidence="9">
    <location>
        <begin position="456"/>
        <end position="480"/>
    </location>
</feature>
<feature type="transmembrane region" description="Helical" evidence="9">
    <location>
        <begin position="216"/>
        <end position="233"/>
    </location>
</feature>
<feature type="region of interest" description="Disordered" evidence="8">
    <location>
        <begin position="251"/>
        <end position="272"/>
    </location>
</feature>
<dbReference type="GO" id="GO:0005886">
    <property type="term" value="C:plasma membrane"/>
    <property type="evidence" value="ECO:0007669"/>
    <property type="project" value="TreeGrafter"/>
</dbReference>
<evidence type="ECO:0000313" key="11">
    <source>
        <dbReference type="EMBL" id="RKU44128.1"/>
    </source>
</evidence>
<feature type="domain" description="Ammonium transporter AmtB-like" evidence="10">
    <location>
        <begin position="320"/>
        <end position="531"/>
    </location>
</feature>
<accession>A0A420Y8A1</accession>
<name>A0A420Y8A1_9PEZI</name>
<feature type="transmembrane region" description="Helical" evidence="9">
    <location>
        <begin position="136"/>
        <end position="155"/>
    </location>
</feature>
<evidence type="ECO:0000256" key="3">
    <source>
        <dbReference type="ARBA" id="ARBA00022448"/>
    </source>
</evidence>
<evidence type="ECO:0000256" key="6">
    <source>
        <dbReference type="ARBA" id="ARBA00023136"/>
    </source>
</evidence>
<protein>
    <recommendedName>
        <fullName evidence="10">Ammonium transporter AmtB-like domain-containing protein</fullName>
    </recommendedName>
</protein>
<gene>
    <name evidence="11" type="ORF">DL546_004016</name>
</gene>
<keyword evidence="4 9" id="KW-0812">Transmembrane</keyword>
<evidence type="ECO:0000313" key="12">
    <source>
        <dbReference type="Proteomes" id="UP000275385"/>
    </source>
</evidence>
<evidence type="ECO:0000256" key="9">
    <source>
        <dbReference type="SAM" id="Phobius"/>
    </source>
</evidence>
<dbReference type="InterPro" id="IPR001905">
    <property type="entry name" value="Ammonium_transpt"/>
</dbReference>
<evidence type="ECO:0000256" key="5">
    <source>
        <dbReference type="ARBA" id="ARBA00022989"/>
    </source>
</evidence>
<feature type="transmembrane region" description="Helical" evidence="9">
    <location>
        <begin position="176"/>
        <end position="196"/>
    </location>
</feature>
<dbReference type="InterPro" id="IPR024041">
    <property type="entry name" value="NH4_transpt_AmtB-like_dom"/>
</dbReference>
<sequence length="594" mass="64133">MERFDVNVAPASPRTGVTATLDALQQNAQLYYQGADIVWMMLCSGLVFLMVPAMSLFYSGATSRQSSLKLFRLPLITAAVVGFQWYLWGYCLAFTPAVPTSPSSGSSWYGWDSRGLALHDSTARPVGLDGPKIPELVYMLYESMFASFTAALVCGGTVRDGPESRFPSGDVPTGRFLIFISLWSLLVYDPVARWTWHWAGWSNGRGVLDFAGGTAVHITSGTTVLAFYVFYAIQTGRLRFFPRNHKPQTVAPGSTAAAIVHPTANGPAGTDRLNDIDRDSLFGSDHSDPGDHGQAGGQSVKDHDGTNADIEMGNRAVFFADTAPHNVNNIVLGTALLWFGWYGFNGGSALGGNLRAVSAIASTHMAACAGGTCMLLLFWVMNYLDEAIGRRLSADRAEKRTTSVTHFCDGVIIALVAITPGAGFVPVWSSAVFGIVSTFVIYFFKRFTARFLYDHPLYIFAIHAGGGFVGMILTGAFADADIVGLDGYSTLPERSRGTRVGFQIADAVAGFSYTFCMTMVILYCLKAIRALVRGKWSAGFKQPAKSGGMRLVATPQQEWLNLTPVQPLDHRRAPVPPVEPLQQHPQAGPSNAGI</sequence>
<organism evidence="11 12">
    <name type="scientific">Coniochaeta pulveracea</name>
    <dbReference type="NCBI Taxonomy" id="177199"/>
    <lineage>
        <taxon>Eukaryota</taxon>
        <taxon>Fungi</taxon>
        <taxon>Dikarya</taxon>
        <taxon>Ascomycota</taxon>
        <taxon>Pezizomycotina</taxon>
        <taxon>Sordariomycetes</taxon>
        <taxon>Sordariomycetidae</taxon>
        <taxon>Coniochaetales</taxon>
        <taxon>Coniochaetaceae</taxon>
        <taxon>Coniochaeta</taxon>
    </lineage>
</organism>
<feature type="transmembrane region" description="Helical" evidence="9">
    <location>
        <begin position="70"/>
        <end position="88"/>
    </location>
</feature>
<dbReference type="PANTHER" id="PTHR43029:SF10">
    <property type="entry name" value="AMMONIUM TRANSPORTER MEP2"/>
    <property type="match status" value="1"/>
</dbReference>